<accession>A0AAD8ALQ3</accession>
<evidence type="ECO:0000313" key="15">
    <source>
        <dbReference type="EMBL" id="KAJ9601475.1"/>
    </source>
</evidence>
<evidence type="ECO:0000256" key="1">
    <source>
        <dbReference type="ARBA" id="ARBA00004141"/>
    </source>
</evidence>
<feature type="domain" description="RING-type" evidence="13">
    <location>
        <begin position="40"/>
        <end position="86"/>
    </location>
</feature>
<keyword evidence="9 12" id="KW-0472">Membrane</keyword>
<dbReference type="SUPFAM" id="SSF57850">
    <property type="entry name" value="RING/U-box"/>
    <property type="match status" value="1"/>
</dbReference>
<evidence type="ECO:0000256" key="7">
    <source>
        <dbReference type="ARBA" id="ARBA00022833"/>
    </source>
</evidence>
<gene>
    <name evidence="15" type="ORF">L9F63_000358</name>
</gene>
<dbReference type="PANTHER" id="PTHR46065:SF3">
    <property type="entry name" value="FI20425P1"/>
    <property type="match status" value="1"/>
</dbReference>
<evidence type="ECO:0000256" key="9">
    <source>
        <dbReference type="ARBA" id="ARBA00023136"/>
    </source>
</evidence>
<proteinExistence type="predicted"/>
<dbReference type="Proteomes" id="UP001233999">
    <property type="component" value="Unassembled WGS sequence"/>
</dbReference>
<dbReference type="InterPro" id="IPR011016">
    <property type="entry name" value="Znf_RING-CH"/>
</dbReference>
<keyword evidence="2" id="KW-0808">Transferase</keyword>
<dbReference type="PANTHER" id="PTHR46065">
    <property type="entry name" value="E3 UBIQUITIN-PROTEIN LIGASE MARCH 2/3 FAMILY MEMBER"/>
    <property type="match status" value="1"/>
</dbReference>
<dbReference type="AlphaFoldDB" id="A0AAD8ALQ3"/>
<dbReference type="InterPro" id="IPR001841">
    <property type="entry name" value="Znf_RING"/>
</dbReference>
<name>A0AAD8ALQ3_DIPPU</name>
<dbReference type="GO" id="GO:0016020">
    <property type="term" value="C:membrane"/>
    <property type="evidence" value="ECO:0007669"/>
    <property type="project" value="UniProtKB-SubCell"/>
</dbReference>
<dbReference type="EMBL" id="JASPKZ010000014">
    <property type="protein sequence ID" value="KAJ9601475.1"/>
    <property type="molecule type" value="Genomic_DNA"/>
</dbReference>
<dbReference type="PROSITE" id="PS51292">
    <property type="entry name" value="ZF_RING_CH"/>
    <property type="match status" value="1"/>
</dbReference>
<evidence type="ECO:0000256" key="2">
    <source>
        <dbReference type="ARBA" id="ARBA00022679"/>
    </source>
</evidence>
<evidence type="ECO:0000256" key="11">
    <source>
        <dbReference type="SAM" id="MobiDB-lite"/>
    </source>
</evidence>
<evidence type="ECO:0000313" key="16">
    <source>
        <dbReference type="Proteomes" id="UP001233999"/>
    </source>
</evidence>
<comment type="subcellular location">
    <subcellularLocation>
        <location evidence="1">Membrane</location>
        <topology evidence="1">Multi-pass membrane protein</topology>
    </subcellularLocation>
</comment>
<keyword evidence="4" id="KW-0479">Metal-binding</keyword>
<evidence type="ECO:0000256" key="8">
    <source>
        <dbReference type="ARBA" id="ARBA00022989"/>
    </source>
</evidence>
<keyword evidence="5 10" id="KW-0863">Zinc-finger</keyword>
<dbReference type="Pfam" id="PF12906">
    <property type="entry name" value="RINGv"/>
    <property type="match status" value="1"/>
</dbReference>
<feature type="transmembrane region" description="Helical" evidence="12">
    <location>
        <begin position="153"/>
        <end position="176"/>
    </location>
</feature>
<protein>
    <submittedName>
        <fullName evidence="15">Uncharacterized protein</fullName>
    </submittedName>
</protein>
<evidence type="ECO:0000256" key="5">
    <source>
        <dbReference type="ARBA" id="ARBA00022771"/>
    </source>
</evidence>
<dbReference type="Gene3D" id="3.30.40.10">
    <property type="entry name" value="Zinc/RING finger domain, C3HC4 (zinc finger)"/>
    <property type="match status" value="1"/>
</dbReference>
<keyword evidence="8 12" id="KW-1133">Transmembrane helix</keyword>
<feature type="non-terminal residue" evidence="15">
    <location>
        <position position="237"/>
    </location>
</feature>
<evidence type="ECO:0000256" key="4">
    <source>
        <dbReference type="ARBA" id="ARBA00022723"/>
    </source>
</evidence>
<dbReference type="SMART" id="SM00744">
    <property type="entry name" value="RINGv"/>
    <property type="match status" value="1"/>
</dbReference>
<evidence type="ECO:0000256" key="12">
    <source>
        <dbReference type="SAM" id="Phobius"/>
    </source>
</evidence>
<reference evidence="15" key="2">
    <citation type="submission" date="2023-05" db="EMBL/GenBank/DDBJ databases">
        <authorList>
            <person name="Fouks B."/>
        </authorList>
    </citation>
    <scope>NUCLEOTIDE SEQUENCE</scope>
    <source>
        <strain evidence="15">Stay&amp;Tobe</strain>
        <tissue evidence="15">Testes</tissue>
    </source>
</reference>
<keyword evidence="6" id="KW-0833">Ubl conjugation pathway</keyword>
<evidence type="ECO:0000259" key="14">
    <source>
        <dbReference type="PROSITE" id="PS51292"/>
    </source>
</evidence>
<evidence type="ECO:0000256" key="10">
    <source>
        <dbReference type="PROSITE-ProRule" id="PRU00175"/>
    </source>
</evidence>
<evidence type="ECO:0000256" key="3">
    <source>
        <dbReference type="ARBA" id="ARBA00022692"/>
    </source>
</evidence>
<dbReference type="GO" id="GO:0016567">
    <property type="term" value="P:protein ubiquitination"/>
    <property type="evidence" value="ECO:0007669"/>
    <property type="project" value="TreeGrafter"/>
</dbReference>
<dbReference type="CDD" id="cd16699">
    <property type="entry name" value="RING_CH-C4HC3_MARCH2-like"/>
    <property type="match status" value="1"/>
</dbReference>
<evidence type="ECO:0000256" key="6">
    <source>
        <dbReference type="ARBA" id="ARBA00022786"/>
    </source>
</evidence>
<evidence type="ECO:0000259" key="13">
    <source>
        <dbReference type="PROSITE" id="PS50089"/>
    </source>
</evidence>
<keyword evidence="3 12" id="KW-0812">Transmembrane</keyword>
<dbReference type="GO" id="GO:0004842">
    <property type="term" value="F:ubiquitin-protein transferase activity"/>
    <property type="evidence" value="ECO:0007669"/>
    <property type="project" value="TreeGrafter"/>
</dbReference>
<comment type="caution">
    <text evidence="15">The sequence shown here is derived from an EMBL/GenBank/DDBJ whole genome shotgun (WGS) entry which is preliminary data.</text>
</comment>
<keyword evidence="7" id="KW-0862">Zinc</keyword>
<dbReference type="GO" id="GO:0008270">
    <property type="term" value="F:zinc ion binding"/>
    <property type="evidence" value="ECO:0007669"/>
    <property type="project" value="UniProtKB-KW"/>
</dbReference>
<feature type="domain" description="RING-CH-type" evidence="14">
    <location>
        <begin position="32"/>
        <end position="92"/>
    </location>
</feature>
<feature type="transmembrane region" description="Helical" evidence="12">
    <location>
        <begin position="114"/>
        <end position="141"/>
    </location>
</feature>
<keyword evidence="16" id="KW-1185">Reference proteome</keyword>
<feature type="compositionally biased region" description="Polar residues" evidence="11">
    <location>
        <begin position="200"/>
        <end position="215"/>
    </location>
</feature>
<feature type="region of interest" description="Disordered" evidence="11">
    <location>
        <begin position="193"/>
        <end position="218"/>
    </location>
</feature>
<dbReference type="InterPro" id="IPR013083">
    <property type="entry name" value="Znf_RING/FYVE/PHD"/>
</dbReference>
<sequence length="237" mass="27384">NFEEVLANPVLVMVQPSESAGTSVPCKSTHSRLSSCGSVCRICHEDDSNENLISPCECIGTLGLVHRSCLEKWLSASNTTECEICKYQFNTCHYPRPMWHWFQSHRGLDFHQGFYGDVICLLILTPLCLASIYLCGMGAAMYMRHGLWEAMGLAMLCCFLLATFLLWVGVTIRFHWRMLRRWQRMNQMVRLSDSQRLHRPNNQPQRTEVNNNGHNEQIDTRRVTNESMQDFEMNVFV</sequence>
<dbReference type="PROSITE" id="PS50089">
    <property type="entry name" value="ZF_RING_2"/>
    <property type="match status" value="1"/>
</dbReference>
<reference evidence="15" key="1">
    <citation type="journal article" date="2023" name="IScience">
        <title>Live-bearing cockroach genome reveals convergent evolutionary mechanisms linked to viviparity in insects and beyond.</title>
        <authorList>
            <person name="Fouks B."/>
            <person name="Harrison M.C."/>
            <person name="Mikhailova A.A."/>
            <person name="Marchal E."/>
            <person name="English S."/>
            <person name="Carruthers M."/>
            <person name="Jennings E.C."/>
            <person name="Chiamaka E.L."/>
            <person name="Frigard R.A."/>
            <person name="Pippel M."/>
            <person name="Attardo G.M."/>
            <person name="Benoit J.B."/>
            <person name="Bornberg-Bauer E."/>
            <person name="Tobe S.S."/>
        </authorList>
    </citation>
    <scope>NUCLEOTIDE SEQUENCE</scope>
    <source>
        <strain evidence="15">Stay&amp;Tobe</strain>
    </source>
</reference>
<organism evidence="15 16">
    <name type="scientific">Diploptera punctata</name>
    <name type="common">Pacific beetle cockroach</name>
    <dbReference type="NCBI Taxonomy" id="6984"/>
    <lineage>
        <taxon>Eukaryota</taxon>
        <taxon>Metazoa</taxon>
        <taxon>Ecdysozoa</taxon>
        <taxon>Arthropoda</taxon>
        <taxon>Hexapoda</taxon>
        <taxon>Insecta</taxon>
        <taxon>Pterygota</taxon>
        <taxon>Neoptera</taxon>
        <taxon>Polyneoptera</taxon>
        <taxon>Dictyoptera</taxon>
        <taxon>Blattodea</taxon>
        <taxon>Blaberoidea</taxon>
        <taxon>Blaberidae</taxon>
        <taxon>Diplopterinae</taxon>
        <taxon>Diploptera</taxon>
    </lineage>
</organism>